<sequence>MRLLVRAESQLRPAAANPLRAPCPLPLASPREIPARAWGMTGAEEGVREAEHPPPKPHPLFYPPTPQTRAPKPLLQTLLLQNQPPPSMFEDAGRVLRRIQHHRRVLEENLEAILRAKDGEALHCQLEALSCNRDASEGVRIKKTVDAWINTLSKEIQAEIAREGFAARQMEHDKGSSSVMLQTGGGRKDDRLLEEAKGRTQSGDRTAGRKPFQRVVQGHSQNVEAQHKQPSHPLKNREPHQLAASNQESSAPVLEGRSPRSKFLARLIGVSKPEKNDEEYLMKVYGKALYDGHRRTLKKSPYLRYSSPSPKSKPQRPKVVESVKGVKVKSAKTQTSLLPEEIHTVVNEPQYIFSPTRGEHNGLVAPQTPLEGLLIPMAVPLAAGLIKSDWWTPRVSAVAVPLKVTSLPCCQRRQKGVAPQPRLIPAGITKFTLMKSPPKPSRKPNVVVTEVQSVKKKPVQLQVQVLPNVDVDSVPSASPVPSPPPPPPPEI</sequence>
<evidence type="ECO:0000313" key="3">
    <source>
        <dbReference type="Proteomes" id="UP000824540"/>
    </source>
</evidence>
<feature type="region of interest" description="Disordered" evidence="1">
    <location>
        <begin position="470"/>
        <end position="491"/>
    </location>
</feature>
<feature type="non-terminal residue" evidence="2">
    <location>
        <position position="491"/>
    </location>
</feature>
<dbReference type="GO" id="GO:0005814">
    <property type="term" value="C:centriole"/>
    <property type="evidence" value="ECO:0007669"/>
    <property type="project" value="TreeGrafter"/>
</dbReference>
<feature type="compositionally biased region" description="Pro residues" evidence="1">
    <location>
        <begin position="478"/>
        <end position="491"/>
    </location>
</feature>
<evidence type="ECO:0000256" key="1">
    <source>
        <dbReference type="SAM" id="MobiDB-lite"/>
    </source>
</evidence>
<evidence type="ECO:0000313" key="2">
    <source>
        <dbReference type="EMBL" id="KAG9336372.1"/>
    </source>
</evidence>
<dbReference type="OrthoDB" id="10057439at2759"/>
<feature type="region of interest" description="Disordered" evidence="1">
    <location>
        <begin position="169"/>
        <end position="258"/>
    </location>
</feature>
<feature type="region of interest" description="Disordered" evidence="1">
    <location>
        <begin position="300"/>
        <end position="321"/>
    </location>
</feature>
<feature type="compositionally biased region" description="Low complexity" evidence="1">
    <location>
        <begin position="300"/>
        <end position="312"/>
    </location>
</feature>
<dbReference type="InterPro" id="IPR029246">
    <property type="entry name" value="TALPID3"/>
</dbReference>
<evidence type="ECO:0008006" key="4">
    <source>
        <dbReference type="Google" id="ProtNLM"/>
    </source>
</evidence>
<dbReference type="PANTHER" id="PTHR15721">
    <property type="entry name" value="KIAA0586 PROTEIN"/>
    <property type="match status" value="1"/>
</dbReference>
<accession>A0A8T2NFA3</accession>
<dbReference type="Proteomes" id="UP000824540">
    <property type="component" value="Unassembled WGS sequence"/>
</dbReference>
<dbReference type="Pfam" id="PF15324">
    <property type="entry name" value="TALPID3"/>
    <property type="match status" value="1"/>
</dbReference>
<dbReference type="PANTHER" id="PTHR15721:SF2">
    <property type="entry name" value="PROTEIN TALPID3"/>
    <property type="match status" value="1"/>
</dbReference>
<dbReference type="GO" id="GO:0007224">
    <property type="term" value="P:smoothened signaling pathway"/>
    <property type="evidence" value="ECO:0007669"/>
    <property type="project" value="InterPro"/>
</dbReference>
<proteinExistence type="predicted"/>
<feature type="compositionally biased region" description="Basic and acidic residues" evidence="1">
    <location>
        <begin position="186"/>
        <end position="198"/>
    </location>
</feature>
<protein>
    <recommendedName>
        <fullName evidence="4">Protein TALPID3</fullName>
    </recommendedName>
</protein>
<name>A0A8T2NFA3_9TELE</name>
<keyword evidence="3" id="KW-1185">Reference proteome</keyword>
<gene>
    <name evidence="2" type="ORF">JZ751_002719</name>
</gene>
<dbReference type="GO" id="GO:0036064">
    <property type="term" value="C:ciliary basal body"/>
    <property type="evidence" value="ECO:0007669"/>
    <property type="project" value="TreeGrafter"/>
</dbReference>
<comment type="caution">
    <text evidence="2">The sequence shown here is derived from an EMBL/GenBank/DDBJ whole genome shotgun (WGS) entry which is preliminary data.</text>
</comment>
<reference evidence="2" key="1">
    <citation type="thesis" date="2021" institute="BYU ScholarsArchive" country="Provo, UT, USA">
        <title>Applications of and Algorithms for Genome Assembly and Genomic Analyses with an Emphasis on Marine Teleosts.</title>
        <authorList>
            <person name="Pickett B.D."/>
        </authorList>
    </citation>
    <scope>NUCLEOTIDE SEQUENCE</scope>
    <source>
        <strain evidence="2">HI-2016</strain>
    </source>
</reference>
<organism evidence="2 3">
    <name type="scientific">Albula glossodonta</name>
    <name type="common">roundjaw bonefish</name>
    <dbReference type="NCBI Taxonomy" id="121402"/>
    <lineage>
        <taxon>Eukaryota</taxon>
        <taxon>Metazoa</taxon>
        <taxon>Chordata</taxon>
        <taxon>Craniata</taxon>
        <taxon>Vertebrata</taxon>
        <taxon>Euteleostomi</taxon>
        <taxon>Actinopterygii</taxon>
        <taxon>Neopterygii</taxon>
        <taxon>Teleostei</taxon>
        <taxon>Albuliformes</taxon>
        <taxon>Albulidae</taxon>
        <taxon>Albula</taxon>
    </lineage>
</organism>
<dbReference type="AlphaFoldDB" id="A0A8T2NFA3"/>
<dbReference type="EMBL" id="JAFBMS010000102">
    <property type="protein sequence ID" value="KAG9336372.1"/>
    <property type="molecule type" value="Genomic_DNA"/>
</dbReference>